<evidence type="ECO:0000256" key="3">
    <source>
        <dbReference type="ARBA" id="ARBA00022989"/>
    </source>
</evidence>
<protein>
    <submittedName>
        <fullName evidence="11">Methyl-accepting chemotaxis protein</fullName>
    </submittedName>
</protein>
<dbReference type="InterPro" id="IPR003660">
    <property type="entry name" value="HAMP_dom"/>
</dbReference>
<dbReference type="Pfam" id="PF00672">
    <property type="entry name" value="HAMP"/>
    <property type="match status" value="1"/>
</dbReference>
<evidence type="ECO:0000259" key="10">
    <source>
        <dbReference type="PROSITE" id="PS50885"/>
    </source>
</evidence>
<dbReference type="Proteomes" id="UP001630969">
    <property type="component" value="Unassembled WGS sequence"/>
</dbReference>
<gene>
    <name evidence="11" type="ORF">ACEUDJ_15900</name>
</gene>
<dbReference type="EMBL" id="JBGXBU010000007">
    <property type="protein sequence ID" value="MFM4894332.1"/>
    <property type="molecule type" value="Genomic_DNA"/>
</dbReference>
<dbReference type="PANTHER" id="PTHR32089">
    <property type="entry name" value="METHYL-ACCEPTING CHEMOTAXIS PROTEIN MCPB"/>
    <property type="match status" value="1"/>
</dbReference>
<evidence type="ECO:0000256" key="5">
    <source>
        <dbReference type="ARBA" id="ARBA00023224"/>
    </source>
</evidence>
<comment type="similarity">
    <text evidence="6">Belongs to the methyl-accepting chemotaxis (MCP) protein family.</text>
</comment>
<evidence type="ECO:0000313" key="11">
    <source>
        <dbReference type="EMBL" id="MFM4894332.1"/>
    </source>
</evidence>
<dbReference type="PANTHER" id="PTHR32089:SF119">
    <property type="entry name" value="METHYL-ACCEPTING CHEMOTAXIS PROTEIN CTPL"/>
    <property type="match status" value="1"/>
</dbReference>
<dbReference type="PROSITE" id="PS50885">
    <property type="entry name" value="HAMP"/>
    <property type="match status" value="1"/>
</dbReference>
<dbReference type="SMART" id="SM00283">
    <property type="entry name" value="MA"/>
    <property type="match status" value="1"/>
</dbReference>
<dbReference type="Pfam" id="PF00015">
    <property type="entry name" value="MCPsignal"/>
    <property type="match status" value="1"/>
</dbReference>
<evidence type="ECO:0000256" key="1">
    <source>
        <dbReference type="ARBA" id="ARBA00004141"/>
    </source>
</evidence>
<dbReference type="SUPFAM" id="SSF58104">
    <property type="entry name" value="Methyl-accepting chemotaxis protein (MCP) signaling domain"/>
    <property type="match status" value="1"/>
</dbReference>
<evidence type="ECO:0000313" key="12">
    <source>
        <dbReference type="Proteomes" id="UP001630969"/>
    </source>
</evidence>
<proteinExistence type="inferred from homology"/>
<keyword evidence="12" id="KW-1185">Reference proteome</keyword>
<dbReference type="SMART" id="SM00304">
    <property type="entry name" value="HAMP"/>
    <property type="match status" value="1"/>
</dbReference>
<sequence>MSVLNNLSFSAKLRVPLLIVLLTMSAVMAVAYRSFSEQQRVNQALTEQILPVQNALEDAYRDLYQIVAAGQGLIVGGLNERNLAFQHREFVDNSSKARARLAKVQGLIAAGLLGPEHQASLDLMLAEFDRWLPHYDAVFAHPQEAQAYLASHFDEAEQQFASIRKQLNLLKGGIGLSREALIQQSQSSSQHAQRLMSLGTLAAIFFAIGLTWLLTRLMLQPLRNMQLALANIAEGEGDLSQRLTIHSQDEIGSLGTTFNRFITQIHRIIGDVSLTVTTVQTASDRLRDLMTQMVGNGQAQQQQSDQIAAAVEEQSATSAQMMVHASQTASTSAVATQQVHSASDALHQTVTAMEELALDIQASEQGVTRLEQDVDHITSVLAVIRNIAEQTNLLALNAAIEAARAGEQGRGFAVVADEVRNLASKTRHSTGEIQQMIERLQQGSQQAVQKMKASSRRSQQVVEQAHQTRANLEQMRQAITIINEMNDQIRGAAHEQSEVSGEINRRLQEVAGNGRAMLSGLAQVRLTSAQLAEQSQQLAATVHQFKL</sequence>
<dbReference type="CDD" id="cd11386">
    <property type="entry name" value="MCP_signal"/>
    <property type="match status" value="1"/>
</dbReference>
<dbReference type="InterPro" id="IPR004089">
    <property type="entry name" value="MCPsignal_dom"/>
</dbReference>
<dbReference type="CDD" id="cd06225">
    <property type="entry name" value="HAMP"/>
    <property type="match status" value="1"/>
</dbReference>
<feature type="domain" description="Methyl-accepting transducer" evidence="9">
    <location>
        <begin position="275"/>
        <end position="511"/>
    </location>
</feature>
<evidence type="ECO:0000256" key="6">
    <source>
        <dbReference type="ARBA" id="ARBA00029447"/>
    </source>
</evidence>
<dbReference type="RefSeq" id="WP_408791365.1">
    <property type="nucleotide sequence ID" value="NZ_JBGXBU010000007.1"/>
</dbReference>
<dbReference type="Gene3D" id="6.10.340.10">
    <property type="match status" value="1"/>
</dbReference>
<keyword evidence="3 8" id="KW-1133">Transmembrane helix</keyword>
<accession>A0ABW9GT58</accession>
<keyword evidence="4 8" id="KW-0472">Membrane</keyword>
<feature type="transmembrane region" description="Helical" evidence="8">
    <location>
        <begin position="195"/>
        <end position="214"/>
    </location>
</feature>
<evidence type="ECO:0000259" key="9">
    <source>
        <dbReference type="PROSITE" id="PS50111"/>
    </source>
</evidence>
<reference evidence="11 12" key="1">
    <citation type="submission" date="2024-09" db="EMBL/GenBank/DDBJ databases">
        <title>Aeromonas strains Genome sequencing and assembly.</title>
        <authorList>
            <person name="Hu X."/>
            <person name="Tang B."/>
        </authorList>
    </citation>
    <scope>NUCLEOTIDE SEQUENCE [LARGE SCALE GENOMIC DNA]</scope>
    <source>
        <strain evidence="11 12">NB23SCDHY001</strain>
    </source>
</reference>
<feature type="transmembrane region" description="Helical" evidence="8">
    <location>
        <begin position="13"/>
        <end position="32"/>
    </location>
</feature>
<keyword evidence="5 7" id="KW-0807">Transducer</keyword>
<dbReference type="PROSITE" id="PS50111">
    <property type="entry name" value="CHEMOTAXIS_TRANSDUC_2"/>
    <property type="match status" value="1"/>
</dbReference>
<feature type="domain" description="HAMP" evidence="10">
    <location>
        <begin position="216"/>
        <end position="270"/>
    </location>
</feature>
<evidence type="ECO:0000256" key="8">
    <source>
        <dbReference type="SAM" id="Phobius"/>
    </source>
</evidence>
<dbReference type="GeneID" id="97221612"/>
<evidence type="ECO:0000256" key="2">
    <source>
        <dbReference type="ARBA" id="ARBA00022692"/>
    </source>
</evidence>
<evidence type="ECO:0000256" key="4">
    <source>
        <dbReference type="ARBA" id="ARBA00023136"/>
    </source>
</evidence>
<evidence type="ECO:0000256" key="7">
    <source>
        <dbReference type="PROSITE-ProRule" id="PRU00284"/>
    </source>
</evidence>
<comment type="subcellular location">
    <subcellularLocation>
        <location evidence="1">Membrane</location>
        <topology evidence="1">Multi-pass membrane protein</topology>
    </subcellularLocation>
</comment>
<keyword evidence="2 8" id="KW-0812">Transmembrane</keyword>
<comment type="caution">
    <text evidence="11">The sequence shown here is derived from an EMBL/GenBank/DDBJ whole genome shotgun (WGS) entry which is preliminary data.</text>
</comment>
<name>A0ABW9GT58_9GAMM</name>
<dbReference type="Gene3D" id="1.10.287.950">
    <property type="entry name" value="Methyl-accepting chemotaxis protein"/>
    <property type="match status" value="1"/>
</dbReference>
<organism evidence="11 12">
    <name type="scientific">Aeromonas bivalvium</name>
    <dbReference type="NCBI Taxonomy" id="440079"/>
    <lineage>
        <taxon>Bacteria</taxon>
        <taxon>Pseudomonadati</taxon>
        <taxon>Pseudomonadota</taxon>
        <taxon>Gammaproteobacteria</taxon>
        <taxon>Aeromonadales</taxon>
        <taxon>Aeromonadaceae</taxon>
        <taxon>Aeromonas</taxon>
    </lineage>
</organism>